<evidence type="ECO:0000313" key="2">
    <source>
        <dbReference type="Proteomes" id="UP000675968"/>
    </source>
</evidence>
<evidence type="ECO:0000313" key="1">
    <source>
        <dbReference type="EMBL" id="MBS3062218.1"/>
    </source>
</evidence>
<reference evidence="1" key="1">
    <citation type="submission" date="2021-03" db="EMBL/GenBank/DDBJ databases">
        <authorList>
            <person name="Jaffe A."/>
        </authorList>
    </citation>
    <scope>NUCLEOTIDE SEQUENCE</scope>
    <source>
        <strain evidence="1">RIFCSPLOWO2_01_FULL_AR10_48_17</strain>
    </source>
</reference>
<dbReference type="EMBL" id="JAGVWC010000015">
    <property type="protein sequence ID" value="MBS3062218.1"/>
    <property type="molecule type" value="Genomic_DNA"/>
</dbReference>
<dbReference type="Proteomes" id="UP000675968">
    <property type="component" value="Unassembled WGS sequence"/>
</dbReference>
<organism evidence="1 2">
    <name type="scientific">Candidatus Iainarchaeum sp</name>
    <dbReference type="NCBI Taxonomy" id="3101447"/>
    <lineage>
        <taxon>Archaea</taxon>
        <taxon>Candidatus Iainarchaeota</taxon>
        <taxon>Candidatus Iainarchaeia</taxon>
        <taxon>Candidatus Iainarchaeales</taxon>
        <taxon>Candidatus Iainarchaeaceae</taxon>
        <taxon>Candidatus Iainarchaeum</taxon>
    </lineage>
</organism>
<proteinExistence type="predicted"/>
<sequence>MNQRFVLALVLSFAFFTSVFSQATAPADVFSQAEFDNMVKANNAIRISYLDTDGIDETVDNWFYFNKEGDRFVVDVSNNPFALNVDLADYSKRTIRMEYLGETFELIFGRVNSARSVIGKKNGVDYCHGSEGVGVTMFGLLKVREHKMPDCGVSFFYDYVTAGTTDIHINKFSFDESFLMGPIKNTYREFKGKRGIFEPEKIADVAEQFYHKIVVTYHGTDWTDDTAFRNYDVVRMMDNGTPFFHVFMKTPSGSDDVMDFDHDNEKQNNFSIDYLSLRYKIVITEGTHGQKFWVAKNDAPCGSFDVGSFEDPVWLSGKSEIWNQCGIDLRVWNAGVFNPGVDLRVQGIRFSEKTVLEAASKTLAGRNPAKVAQLVGSLRELTNQFNYVDIFDPVFQGDKLTKFYTGDYIFLEQQGDGNPKDRFFLITANKKILYVLYAYEDNDTGYFVDSAALGLRKPTEALFIDKINMADFERKFAGMPETSREEISSFDIANGGVGFQRQPDALQKKFLINNPTTLSELGLEGLRVGADWVVPPVMVASGGIAVASAFRDVGTGGLGTVLPNMGADAAAGGRLILQTGQSAVTTPASAVWNLRLGRDVRVADRFMAEATALSNFHPAGTNEPAIQRLFELGSRAQQEAQYARTIAQTPPAITGRTARSMLRARSLGQASQALTETIDASRVYAEAFLRNENFARFSPEVSQNLRTLYEASPSFRRGVERAISANPSQYSALAEHLQTSARLRRTAQIAEEAARLGSYASRVRRGERLLHAGSQIRRAASALWRLPAATLVGIRGLLIPAGPVGWAVFIVATGVDVGMTIYHYTGTATSAFDSFQVVSNWDPEAWTSADVKVNYLFLNLKEDQYADLAKDLEHFSFVTVNPNDIAYLSVFLEDHGTYCDLKYFYSCLLEKKVLSIQKVDQTGSPLPNQTGVFEVNQLVGADNIAVGEILVLNKVVPNDAFLLTLDLSSMGGEKLDAVPLVVGDSDEEADDIPLFTEVLG</sequence>
<reference evidence="1" key="2">
    <citation type="submission" date="2021-05" db="EMBL/GenBank/DDBJ databases">
        <title>Protein family content uncovers lineage relationships and bacterial pathway maintenance mechanisms in DPANN archaea.</title>
        <authorList>
            <person name="Castelle C.J."/>
            <person name="Meheust R."/>
            <person name="Jaffe A.L."/>
            <person name="Seitz K."/>
            <person name="Gong X."/>
            <person name="Baker B.J."/>
            <person name="Banfield J.F."/>
        </authorList>
    </citation>
    <scope>NUCLEOTIDE SEQUENCE</scope>
    <source>
        <strain evidence="1">RIFCSPLOWO2_01_FULL_AR10_48_17</strain>
    </source>
</reference>
<comment type="caution">
    <text evidence="1">The sequence shown here is derived from an EMBL/GenBank/DDBJ whole genome shotgun (WGS) entry which is preliminary data.</text>
</comment>
<dbReference type="AlphaFoldDB" id="A0A8T4L4F9"/>
<accession>A0A8T4L4F9</accession>
<gene>
    <name evidence="1" type="ORF">J4215_06575</name>
</gene>
<name>A0A8T4L4F9_9ARCH</name>
<protein>
    <submittedName>
        <fullName evidence="1">Uncharacterized protein</fullName>
    </submittedName>
</protein>